<comment type="caution">
    <text evidence="2">The sequence shown here is derived from an EMBL/GenBank/DDBJ whole genome shotgun (WGS) entry which is preliminary data.</text>
</comment>
<feature type="non-terminal residue" evidence="2">
    <location>
        <position position="1"/>
    </location>
</feature>
<protein>
    <submittedName>
        <fullName evidence="2">Uncharacterized protein</fullName>
    </submittedName>
</protein>
<evidence type="ECO:0000256" key="1">
    <source>
        <dbReference type="SAM" id="MobiDB-lite"/>
    </source>
</evidence>
<proteinExistence type="predicted"/>
<feature type="region of interest" description="Disordered" evidence="1">
    <location>
        <begin position="26"/>
        <end position="56"/>
    </location>
</feature>
<sequence length="56" mass="6269">RRPREEDVNWLGLVISSTQMFRSFFEGRSQGNSRDEAVTNPKGKEDTSEPASPSPS</sequence>
<keyword evidence="3" id="KW-1185">Reference proteome</keyword>
<dbReference type="EMBL" id="LXQA011099413">
    <property type="protein sequence ID" value="MCI84791.1"/>
    <property type="molecule type" value="Genomic_DNA"/>
</dbReference>
<reference evidence="2 3" key="1">
    <citation type="journal article" date="2018" name="Front. Plant Sci.">
        <title>Red Clover (Trifolium pratense) and Zigzag Clover (T. medium) - A Picture of Genomic Similarities and Differences.</title>
        <authorList>
            <person name="Dluhosova J."/>
            <person name="Istvanek J."/>
            <person name="Nedelnik J."/>
            <person name="Repkova J."/>
        </authorList>
    </citation>
    <scope>NUCLEOTIDE SEQUENCE [LARGE SCALE GENOMIC DNA]</scope>
    <source>
        <strain evidence="3">cv. 10/8</strain>
        <tissue evidence="2">Leaf</tissue>
    </source>
</reference>
<dbReference type="AlphaFoldDB" id="A0A392VCV5"/>
<accession>A0A392VCV5</accession>
<name>A0A392VCV5_9FABA</name>
<organism evidence="2 3">
    <name type="scientific">Trifolium medium</name>
    <dbReference type="NCBI Taxonomy" id="97028"/>
    <lineage>
        <taxon>Eukaryota</taxon>
        <taxon>Viridiplantae</taxon>
        <taxon>Streptophyta</taxon>
        <taxon>Embryophyta</taxon>
        <taxon>Tracheophyta</taxon>
        <taxon>Spermatophyta</taxon>
        <taxon>Magnoliopsida</taxon>
        <taxon>eudicotyledons</taxon>
        <taxon>Gunneridae</taxon>
        <taxon>Pentapetalae</taxon>
        <taxon>rosids</taxon>
        <taxon>fabids</taxon>
        <taxon>Fabales</taxon>
        <taxon>Fabaceae</taxon>
        <taxon>Papilionoideae</taxon>
        <taxon>50 kb inversion clade</taxon>
        <taxon>NPAAA clade</taxon>
        <taxon>Hologalegina</taxon>
        <taxon>IRL clade</taxon>
        <taxon>Trifolieae</taxon>
        <taxon>Trifolium</taxon>
    </lineage>
</organism>
<evidence type="ECO:0000313" key="3">
    <source>
        <dbReference type="Proteomes" id="UP000265520"/>
    </source>
</evidence>
<dbReference type="Proteomes" id="UP000265520">
    <property type="component" value="Unassembled WGS sequence"/>
</dbReference>
<feature type="compositionally biased region" description="Basic and acidic residues" evidence="1">
    <location>
        <begin position="33"/>
        <end position="47"/>
    </location>
</feature>
<evidence type="ECO:0000313" key="2">
    <source>
        <dbReference type="EMBL" id="MCI84791.1"/>
    </source>
</evidence>